<sequence>MKEDSIVFAQESTAGLPRARAHYLAQAIKLEEVTPSRTLSAAIVVSIFLFVSLLFWGAQTRISEVAIAKGEVIPSDLIINIQHLEGGIVRQLNVRNGDQVEQGDTLVNFSPSSSQSELQQMLTRKASLQLQGERLQALVENRDPDFSNLQSEHPDLAAKQKTIYLAQVNGLESELAVIESQISQRKNQLTRQRNQVKALRKELTIYKEQVSIRQSLAKKGTVSRTELLSARSRLAEAESELRKTVDGIAVAKTELEESKQRKLELFSRHNKEIELEAGSVASELAEVEGTLIRLRDRFDRLQVKAPIDGIVKSLTINSNNTVVAPGEVIMQLVPVKNELIVEAKILPQDIGHVHIEQSAELKFTSYDSSRFGSLQGKVHKISASTYLDQEQNPYYRAEVILDRNYLGSNPEQLKILPGMTVTAEIRTGEKTILDYLMRPVSRGMDSAFRER</sequence>
<dbReference type="OrthoDB" id="9775513at2"/>
<dbReference type="PANTHER" id="PTHR30386:SF26">
    <property type="entry name" value="TRANSPORT PROTEIN COMB"/>
    <property type="match status" value="1"/>
</dbReference>
<dbReference type="PANTHER" id="PTHR30386">
    <property type="entry name" value="MEMBRANE FUSION SUBUNIT OF EMRAB-TOLC MULTIDRUG EFFLUX PUMP"/>
    <property type="match status" value="1"/>
</dbReference>
<evidence type="ECO:0000256" key="9">
    <source>
        <dbReference type="RuleBase" id="RU365093"/>
    </source>
</evidence>
<evidence type="ECO:0000256" key="8">
    <source>
        <dbReference type="ARBA" id="ARBA00023136"/>
    </source>
</evidence>
<evidence type="ECO:0000313" key="13">
    <source>
        <dbReference type="EMBL" id="ODB94335.1"/>
    </source>
</evidence>
<dbReference type="Pfam" id="PF25994">
    <property type="entry name" value="HH_AprE"/>
    <property type="match status" value="1"/>
</dbReference>
<dbReference type="STRING" id="1818881.A3196_17505"/>
<keyword evidence="4 9" id="KW-1003">Cell membrane</keyword>
<evidence type="ECO:0000259" key="11">
    <source>
        <dbReference type="Pfam" id="PF25994"/>
    </source>
</evidence>
<dbReference type="NCBIfam" id="TIGR01843">
    <property type="entry name" value="type_I_hlyD"/>
    <property type="match status" value="1"/>
</dbReference>
<name>A0A1E2UIA6_9GAMM</name>
<dbReference type="Pfam" id="PF26002">
    <property type="entry name" value="Beta-barrel_AprE"/>
    <property type="match status" value="1"/>
</dbReference>
<dbReference type="PRINTS" id="PR01490">
    <property type="entry name" value="RTXTOXIND"/>
</dbReference>
<evidence type="ECO:0000256" key="7">
    <source>
        <dbReference type="ARBA" id="ARBA00022989"/>
    </source>
</evidence>
<feature type="transmembrane region" description="Helical" evidence="9">
    <location>
        <begin position="39"/>
        <end position="58"/>
    </location>
</feature>
<dbReference type="RefSeq" id="WP_069006104.1">
    <property type="nucleotide sequence ID" value="NZ_LVJW01000006.1"/>
</dbReference>
<organism evidence="13 14">
    <name type="scientific">Candidatus Thiodiazotropha endoloripes</name>
    <dbReference type="NCBI Taxonomy" id="1818881"/>
    <lineage>
        <taxon>Bacteria</taxon>
        <taxon>Pseudomonadati</taxon>
        <taxon>Pseudomonadota</taxon>
        <taxon>Gammaproteobacteria</taxon>
        <taxon>Chromatiales</taxon>
        <taxon>Sedimenticolaceae</taxon>
        <taxon>Candidatus Thiodiazotropha</taxon>
    </lineage>
</organism>
<keyword evidence="7 9" id="KW-1133">Transmembrane helix</keyword>
<keyword evidence="5 9" id="KW-0997">Cell inner membrane</keyword>
<keyword evidence="8 9" id="KW-0472">Membrane</keyword>
<evidence type="ECO:0000256" key="5">
    <source>
        <dbReference type="ARBA" id="ARBA00022519"/>
    </source>
</evidence>
<keyword evidence="10" id="KW-0175">Coiled coil</keyword>
<comment type="subcellular location">
    <subcellularLocation>
        <location evidence="1 9">Cell inner membrane</location>
        <topology evidence="1 9">Single-pass membrane protein</topology>
    </subcellularLocation>
</comment>
<dbReference type="InterPro" id="IPR050739">
    <property type="entry name" value="MFP"/>
</dbReference>
<dbReference type="InterPro" id="IPR058781">
    <property type="entry name" value="HH_AprE-like"/>
</dbReference>
<keyword evidence="3 9" id="KW-0813">Transport</keyword>
<dbReference type="EMBL" id="LVJZ01000004">
    <property type="protein sequence ID" value="ODB94335.1"/>
    <property type="molecule type" value="Genomic_DNA"/>
</dbReference>
<dbReference type="AlphaFoldDB" id="A0A1E2UIA6"/>
<evidence type="ECO:0000256" key="2">
    <source>
        <dbReference type="ARBA" id="ARBA00009477"/>
    </source>
</evidence>
<comment type="caution">
    <text evidence="13">The sequence shown here is derived from an EMBL/GenBank/DDBJ whole genome shotgun (WGS) entry which is preliminary data.</text>
</comment>
<gene>
    <name evidence="13" type="ORF">A3196_17505</name>
</gene>
<evidence type="ECO:0000313" key="14">
    <source>
        <dbReference type="Proteomes" id="UP000094849"/>
    </source>
</evidence>
<keyword evidence="14" id="KW-1185">Reference proteome</keyword>
<dbReference type="GO" id="GO:0005886">
    <property type="term" value="C:plasma membrane"/>
    <property type="evidence" value="ECO:0007669"/>
    <property type="project" value="UniProtKB-SubCell"/>
</dbReference>
<evidence type="ECO:0000259" key="12">
    <source>
        <dbReference type="Pfam" id="PF26002"/>
    </source>
</evidence>
<keyword evidence="6 9" id="KW-0812">Transmembrane</keyword>
<feature type="domain" description="AprE-like long alpha-helical hairpin" evidence="11">
    <location>
        <begin position="114"/>
        <end position="297"/>
    </location>
</feature>
<proteinExistence type="inferred from homology"/>
<evidence type="ECO:0000256" key="1">
    <source>
        <dbReference type="ARBA" id="ARBA00004377"/>
    </source>
</evidence>
<dbReference type="GO" id="GO:0015031">
    <property type="term" value="P:protein transport"/>
    <property type="evidence" value="ECO:0007669"/>
    <property type="project" value="InterPro"/>
</dbReference>
<dbReference type="Proteomes" id="UP000094849">
    <property type="component" value="Unassembled WGS sequence"/>
</dbReference>
<comment type="similarity">
    <text evidence="2 9">Belongs to the membrane fusion protein (MFP) (TC 8.A.1) family.</text>
</comment>
<feature type="domain" description="AprE-like beta-barrel" evidence="12">
    <location>
        <begin position="339"/>
        <end position="428"/>
    </location>
</feature>
<evidence type="ECO:0000256" key="3">
    <source>
        <dbReference type="ARBA" id="ARBA00022448"/>
    </source>
</evidence>
<accession>A0A1E2UIA6</accession>
<dbReference type="SUPFAM" id="SSF56954">
    <property type="entry name" value="Outer membrane efflux proteins (OEP)"/>
    <property type="match status" value="1"/>
</dbReference>
<evidence type="ECO:0000256" key="4">
    <source>
        <dbReference type="ARBA" id="ARBA00022475"/>
    </source>
</evidence>
<protein>
    <recommendedName>
        <fullName evidence="9">Membrane fusion protein (MFP) family protein</fullName>
    </recommendedName>
</protein>
<dbReference type="InterPro" id="IPR058982">
    <property type="entry name" value="Beta-barrel_AprE"/>
</dbReference>
<dbReference type="InterPro" id="IPR010129">
    <property type="entry name" value="T1SS_HlyD"/>
</dbReference>
<reference evidence="13 14" key="1">
    <citation type="submission" date="2016-03" db="EMBL/GenBank/DDBJ databases">
        <title>Chemosynthetic sulphur-oxidizing symbionts of marine invertebrate animals are capable of nitrogen fixation.</title>
        <authorList>
            <person name="Petersen J.M."/>
            <person name="Kemper A."/>
            <person name="Gruber-Vodicka H."/>
            <person name="Cardini U."/>
            <person name="Geest Mvander."/>
            <person name="Kleiner M."/>
            <person name="Bulgheresi S."/>
            <person name="Fussmann M."/>
            <person name="Herbold C."/>
            <person name="Seah B.K.B."/>
            <person name="Antony C.Paul."/>
            <person name="Liu D."/>
            <person name="Belitz A."/>
            <person name="Weber M."/>
        </authorList>
    </citation>
    <scope>NUCLEOTIDE SEQUENCE [LARGE SCALE GENOMIC DNA]</scope>
    <source>
        <strain evidence="13">G_D</strain>
    </source>
</reference>
<feature type="coiled-coil region" evidence="10">
    <location>
        <begin position="168"/>
        <end position="209"/>
    </location>
</feature>
<dbReference type="Gene3D" id="2.40.50.100">
    <property type="match status" value="1"/>
</dbReference>
<dbReference type="GO" id="GO:0015562">
    <property type="term" value="F:efflux transmembrane transporter activity"/>
    <property type="evidence" value="ECO:0007669"/>
    <property type="project" value="InterPro"/>
</dbReference>
<dbReference type="Gene3D" id="2.40.30.170">
    <property type="match status" value="1"/>
</dbReference>
<evidence type="ECO:0000256" key="6">
    <source>
        <dbReference type="ARBA" id="ARBA00022692"/>
    </source>
</evidence>
<dbReference type="Gene3D" id="1.20.1600.10">
    <property type="entry name" value="Outer membrane efflux proteins (OEP)"/>
    <property type="match status" value="1"/>
</dbReference>
<evidence type="ECO:0000256" key="10">
    <source>
        <dbReference type="SAM" id="Coils"/>
    </source>
</evidence>